<feature type="compositionally biased region" description="Basic and acidic residues" evidence="1">
    <location>
        <begin position="67"/>
        <end position="95"/>
    </location>
</feature>
<dbReference type="eggNOG" id="ENOG502TCM7">
    <property type="taxonomic scope" value="Eukaryota"/>
</dbReference>
<evidence type="ECO:0000313" key="2">
    <source>
        <dbReference type="EMBL" id="EOO00758.1"/>
    </source>
</evidence>
<dbReference type="KEGG" id="tmn:UCRPA7_3677"/>
<name>R8BMY7_PHAM7</name>
<dbReference type="HOGENOM" id="CLU_046560_0_0_1"/>
<evidence type="ECO:0000313" key="3">
    <source>
        <dbReference type="Proteomes" id="UP000014074"/>
    </source>
</evidence>
<dbReference type="AlphaFoldDB" id="R8BMY7"/>
<feature type="region of interest" description="Disordered" evidence="1">
    <location>
        <begin position="282"/>
        <end position="304"/>
    </location>
</feature>
<feature type="compositionally biased region" description="Low complexity" evidence="1">
    <location>
        <begin position="282"/>
        <end position="293"/>
    </location>
</feature>
<sequence length="434" mass="47815">MRQNRMAQLKPKKSTETIRTVVTAETDGSETPINPFHLEDLPSRIGNSGVRLTVPSPMAEKPPPRVFDFEQVVRRDFSSPALRKDKPQPQRKDQSTEESDDLMTINDISFPSPPVKNPMRFVPRRQLPPLPTIPEVTVTAPDSKGTTGSHRHKNPFAIPPASDEHVFLKSTPFTLTMPTYRHGPIRLAKDNGAKEPRARADETTLDWTAFQMAILGGAGDFFSGTTDYIRRQWWREDDDDDDDDEDDDFFDEAADLADWFDSLGFEHGGLLVPAAMPPPLSTPSLSSVTTAATADEHSPVSPTASSLLSAQNLPIPVDSEFPSGFWNEAGDRRGATSPSTVRSRRNKFAAGGEHGLRRWTGEGHPKRYVSRASVDSLPQSPMLDLVMSEEGVSETRDSGGVLTVPMGYNLGHDLGDFLRWEAEYVSAGGLYGSE</sequence>
<reference evidence="3" key="1">
    <citation type="journal article" date="2013" name="Genome Announc.">
        <title>Draft genome sequence of the ascomycete Phaeoacremonium aleophilum strain UCR-PA7, a causal agent of the esca disease complex in grapevines.</title>
        <authorList>
            <person name="Blanco-Ulate B."/>
            <person name="Rolshausen P."/>
            <person name="Cantu D."/>
        </authorList>
    </citation>
    <scope>NUCLEOTIDE SEQUENCE [LARGE SCALE GENOMIC DNA]</scope>
    <source>
        <strain evidence="3">UCR-PA7</strain>
    </source>
</reference>
<dbReference type="OrthoDB" id="5244857at2759"/>
<gene>
    <name evidence="2" type="ORF">UCRPA7_3677</name>
</gene>
<organism evidence="2 3">
    <name type="scientific">Phaeoacremonium minimum (strain UCR-PA7)</name>
    <name type="common">Esca disease fungus</name>
    <name type="synonym">Togninia minima</name>
    <dbReference type="NCBI Taxonomy" id="1286976"/>
    <lineage>
        <taxon>Eukaryota</taxon>
        <taxon>Fungi</taxon>
        <taxon>Dikarya</taxon>
        <taxon>Ascomycota</taxon>
        <taxon>Pezizomycotina</taxon>
        <taxon>Sordariomycetes</taxon>
        <taxon>Sordariomycetidae</taxon>
        <taxon>Togniniales</taxon>
        <taxon>Togniniaceae</taxon>
        <taxon>Phaeoacremonium</taxon>
    </lineage>
</organism>
<dbReference type="EMBL" id="KB933061">
    <property type="protein sequence ID" value="EOO00758.1"/>
    <property type="molecule type" value="Genomic_DNA"/>
</dbReference>
<proteinExistence type="predicted"/>
<feature type="region of interest" description="Disordered" evidence="1">
    <location>
        <begin position="23"/>
        <end position="160"/>
    </location>
</feature>
<dbReference type="RefSeq" id="XP_007914458.1">
    <property type="nucleotide sequence ID" value="XM_007916267.1"/>
</dbReference>
<dbReference type="Proteomes" id="UP000014074">
    <property type="component" value="Unassembled WGS sequence"/>
</dbReference>
<dbReference type="GeneID" id="19324047"/>
<evidence type="ECO:0000256" key="1">
    <source>
        <dbReference type="SAM" id="MobiDB-lite"/>
    </source>
</evidence>
<accession>R8BMY7</accession>
<protein>
    <submittedName>
        <fullName evidence="2">Uncharacterized protein</fullName>
    </submittedName>
</protein>
<keyword evidence="3" id="KW-1185">Reference proteome</keyword>